<evidence type="ECO:0000256" key="1">
    <source>
        <dbReference type="SAM" id="MobiDB-lite"/>
    </source>
</evidence>
<accession>A0A1R2ATF7</accession>
<name>A0A1R2ATF7_9CILI</name>
<dbReference type="AlphaFoldDB" id="A0A1R2ATF7"/>
<reference evidence="2 3" key="1">
    <citation type="submission" date="2016-11" db="EMBL/GenBank/DDBJ databases">
        <title>The macronuclear genome of Stentor coeruleus: a giant cell with tiny introns.</title>
        <authorList>
            <person name="Slabodnick M."/>
            <person name="Ruby J.G."/>
            <person name="Reiff S.B."/>
            <person name="Swart E.C."/>
            <person name="Gosai S."/>
            <person name="Prabakaran S."/>
            <person name="Witkowska E."/>
            <person name="Larue G.E."/>
            <person name="Fisher S."/>
            <person name="Freeman R.M."/>
            <person name="Gunawardena J."/>
            <person name="Chu W."/>
            <person name="Stover N.A."/>
            <person name="Gregory B.D."/>
            <person name="Nowacki M."/>
            <person name="Derisi J."/>
            <person name="Roy S.W."/>
            <person name="Marshall W.F."/>
            <person name="Sood P."/>
        </authorList>
    </citation>
    <scope>NUCLEOTIDE SEQUENCE [LARGE SCALE GENOMIC DNA]</scope>
    <source>
        <strain evidence="2">WM001</strain>
    </source>
</reference>
<dbReference type="EMBL" id="MPUH01001433">
    <property type="protein sequence ID" value="OMJ67801.1"/>
    <property type="molecule type" value="Genomic_DNA"/>
</dbReference>
<evidence type="ECO:0000313" key="2">
    <source>
        <dbReference type="EMBL" id="OMJ67801.1"/>
    </source>
</evidence>
<gene>
    <name evidence="2" type="ORF">SteCoe_34937</name>
</gene>
<evidence type="ECO:0000313" key="3">
    <source>
        <dbReference type="Proteomes" id="UP000187209"/>
    </source>
</evidence>
<organism evidence="2 3">
    <name type="scientific">Stentor coeruleus</name>
    <dbReference type="NCBI Taxonomy" id="5963"/>
    <lineage>
        <taxon>Eukaryota</taxon>
        <taxon>Sar</taxon>
        <taxon>Alveolata</taxon>
        <taxon>Ciliophora</taxon>
        <taxon>Postciliodesmatophora</taxon>
        <taxon>Heterotrichea</taxon>
        <taxon>Heterotrichida</taxon>
        <taxon>Stentoridae</taxon>
        <taxon>Stentor</taxon>
    </lineage>
</organism>
<proteinExistence type="predicted"/>
<dbReference type="Proteomes" id="UP000187209">
    <property type="component" value="Unassembled WGS sequence"/>
</dbReference>
<sequence length="247" mass="27636">MGCASSRELGAEEKAIIIAEEGLNFNKISAVEVDTVFRRNNCNGVIMQAHLIQMSNQLGFRILNSGCHMHIQGFYQTLKSAQGTYSIKDLLLLAILLSKGRADIKSRLIYEIFDPLCTHQLDISEVKKEILIRMLTLASNNLPKLVCSEQVASEIEMKIHKYIAKLLDAIDLALEQICEMLVIRGKIISQDTFVEVFSNFQYGQLVTTTGLRTFLLDIRAKNPRKYGRSSNLSQASVSELPEPVKSA</sequence>
<comment type="caution">
    <text evidence="2">The sequence shown here is derived from an EMBL/GenBank/DDBJ whole genome shotgun (WGS) entry which is preliminary data.</text>
</comment>
<protein>
    <submittedName>
        <fullName evidence="2">Uncharacterized protein</fullName>
    </submittedName>
</protein>
<feature type="compositionally biased region" description="Polar residues" evidence="1">
    <location>
        <begin position="228"/>
        <end position="237"/>
    </location>
</feature>
<feature type="region of interest" description="Disordered" evidence="1">
    <location>
        <begin position="225"/>
        <end position="247"/>
    </location>
</feature>
<keyword evidence="3" id="KW-1185">Reference proteome</keyword>